<dbReference type="Pfam" id="PF01850">
    <property type="entry name" value="PIN"/>
    <property type="match status" value="1"/>
</dbReference>
<dbReference type="EMBL" id="UOEU01000133">
    <property type="protein sequence ID" value="VAW31007.1"/>
    <property type="molecule type" value="Genomic_DNA"/>
</dbReference>
<accession>A0A3B0UZP6</accession>
<proteinExistence type="predicted"/>
<protein>
    <recommendedName>
        <fullName evidence="1">PIN domain-containing protein</fullName>
    </recommendedName>
</protein>
<dbReference type="PANTHER" id="PTHR36173">
    <property type="entry name" value="RIBONUCLEASE VAPC16-RELATED"/>
    <property type="match status" value="1"/>
</dbReference>
<evidence type="ECO:0000313" key="2">
    <source>
        <dbReference type="EMBL" id="VAW31007.1"/>
    </source>
</evidence>
<sequence length="124" mass="14247">MIYLDTHVVVWLYAGEIERLGDEVSQLINSHDLLVSPIVRLELQYLYEIQRIKDDAQLIITDLSNRIGLRVCDKDFNAVVHEATAVSWTRDPFDRLIVANASLNKAILISKDQNILANYPLARW</sequence>
<feature type="domain" description="PIN" evidence="1">
    <location>
        <begin position="2"/>
        <end position="115"/>
    </location>
</feature>
<reference evidence="2" key="1">
    <citation type="submission" date="2018-06" db="EMBL/GenBank/DDBJ databases">
        <authorList>
            <person name="Zhirakovskaya E."/>
        </authorList>
    </citation>
    <scope>NUCLEOTIDE SEQUENCE</scope>
</reference>
<organism evidence="2">
    <name type="scientific">hydrothermal vent metagenome</name>
    <dbReference type="NCBI Taxonomy" id="652676"/>
    <lineage>
        <taxon>unclassified sequences</taxon>
        <taxon>metagenomes</taxon>
        <taxon>ecological metagenomes</taxon>
    </lineage>
</organism>
<dbReference type="PANTHER" id="PTHR36173:SF1">
    <property type="entry name" value="RIBONUCLEASE VAPC22"/>
    <property type="match status" value="1"/>
</dbReference>
<name>A0A3B0UZP6_9ZZZZ</name>
<gene>
    <name evidence="2" type="ORF">MNBD_CHLOROFLEXI01-968</name>
</gene>
<dbReference type="InterPro" id="IPR052919">
    <property type="entry name" value="TA_system_RNase"/>
</dbReference>
<dbReference type="SUPFAM" id="SSF88723">
    <property type="entry name" value="PIN domain-like"/>
    <property type="match status" value="1"/>
</dbReference>
<evidence type="ECO:0000259" key="1">
    <source>
        <dbReference type="Pfam" id="PF01850"/>
    </source>
</evidence>
<dbReference type="AlphaFoldDB" id="A0A3B0UZP6"/>
<dbReference type="Gene3D" id="3.40.50.1010">
    <property type="entry name" value="5'-nuclease"/>
    <property type="match status" value="1"/>
</dbReference>
<dbReference type="InterPro" id="IPR029060">
    <property type="entry name" value="PIN-like_dom_sf"/>
</dbReference>
<dbReference type="InterPro" id="IPR002716">
    <property type="entry name" value="PIN_dom"/>
</dbReference>